<feature type="transmembrane region" description="Helical" evidence="8">
    <location>
        <begin position="46"/>
        <end position="66"/>
    </location>
</feature>
<feature type="transmembrane region" description="Helical" evidence="8">
    <location>
        <begin position="78"/>
        <end position="97"/>
    </location>
</feature>
<keyword evidence="10" id="KW-1185">Reference proteome</keyword>
<dbReference type="AlphaFoldDB" id="A0A1X7IB15"/>
<dbReference type="GO" id="GO:0009103">
    <property type="term" value="P:lipopolysaccharide biosynthetic process"/>
    <property type="evidence" value="ECO:0007669"/>
    <property type="project" value="TreeGrafter"/>
</dbReference>
<keyword evidence="3 9" id="KW-0808">Transferase</keyword>
<feature type="transmembrane region" description="Helical" evidence="8">
    <location>
        <begin position="192"/>
        <end position="210"/>
    </location>
</feature>
<evidence type="ECO:0000256" key="5">
    <source>
        <dbReference type="ARBA" id="ARBA00022989"/>
    </source>
</evidence>
<feature type="transmembrane region" description="Helical" evidence="8">
    <location>
        <begin position="328"/>
        <end position="347"/>
    </location>
</feature>
<dbReference type="Pfam" id="PF00953">
    <property type="entry name" value="Glycos_transf_4"/>
    <property type="match status" value="1"/>
</dbReference>
<feature type="transmembrane region" description="Helical" evidence="8">
    <location>
        <begin position="250"/>
        <end position="271"/>
    </location>
</feature>
<protein>
    <submittedName>
        <fullName evidence="9">UDP-GlcNAc:undecaprenyl-phosphate GlcNAc-1-phosphate transferase</fullName>
    </submittedName>
</protein>
<keyword evidence="4 8" id="KW-0812">Transmembrane</keyword>
<keyword evidence="6 8" id="KW-0472">Membrane</keyword>
<feature type="transmembrane region" description="Helical" evidence="8">
    <location>
        <begin position="132"/>
        <end position="155"/>
    </location>
</feature>
<dbReference type="InterPro" id="IPR000715">
    <property type="entry name" value="Glycosyl_transferase_4"/>
</dbReference>
<evidence type="ECO:0000256" key="7">
    <source>
        <dbReference type="PIRSR" id="PIRSR600715-1"/>
    </source>
</evidence>
<keyword evidence="5 8" id="KW-1133">Transmembrane helix</keyword>
<keyword evidence="7" id="KW-0479">Metal-binding</keyword>
<comment type="cofactor">
    <cofactor evidence="7">
        <name>Mg(2+)</name>
        <dbReference type="ChEBI" id="CHEBI:18420"/>
    </cofactor>
</comment>
<dbReference type="GO" id="GO:0071555">
    <property type="term" value="P:cell wall organization"/>
    <property type="evidence" value="ECO:0007669"/>
    <property type="project" value="TreeGrafter"/>
</dbReference>
<comment type="subcellular location">
    <subcellularLocation>
        <location evidence="1">Cell membrane</location>
        <topology evidence="1">Multi-pass membrane protein</topology>
    </subcellularLocation>
</comment>
<evidence type="ECO:0000256" key="2">
    <source>
        <dbReference type="ARBA" id="ARBA00022475"/>
    </source>
</evidence>
<sequence length="363" mass="40366">MNAILTALAPYFFSVIFPLIIFLLLKRPAMVVANRIGLVDNPNERKLHIGAIPLVGGILIFLSVFITNFLISNIGEEWAFFQNYFFAGGLILLMGLLDDRFDVRAVIKLLFQLSLALFAFYNGIRVESLNGILGFYEISFVAQLLITVLGITGFINAFNLMDGVDGLASGFAFLTLSLFLILNLILGNYTEILLLISLCTALIVFFKFNVGPKISKIFLGDAGSLFLGFTIVLAAISLLNSGTVLESNLYFALVIVALSIPMIDSIRVYIFRINKGRSPFRADRSHFHHLMVEAGVKPVKASAIIIGYSFLMISISIILINYLSINAFLIALIVSFTVFVMLLNFNLKISMWKVRIREMENKT</sequence>
<keyword evidence="7" id="KW-0460">Magnesium</keyword>
<feature type="transmembrane region" description="Helical" evidence="8">
    <location>
        <begin position="217"/>
        <end position="238"/>
    </location>
</feature>
<evidence type="ECO:0000313" key="10">
    <source>
        <dbReference type="Proteomes" id="UP000193804"/>
    </source>
</evidence>
<gene>
    <name evidence="9" type="ORF">SAMN05661096_00397</name>
</gene>
<evidence type="ECO:0000256" key="8">
    <source>
        <dbReference type="SAM" id="Phobius"/>
    </source>
</evidence>
<dbReference type="GO" id="GO:0005886">
    <property type="term" value="C:plasma membrane"/>
    <property type="evidence" value="ECO:0007669"/>
    <property type="project" value="UniProtKB-SubCell"/>
</dbReference>
<feature type="binding site" evidence="7">
    <location>
        <position position="221"/>
    </location>
    <ligand>
        <name>Mg(2+)</name>
        <dbReference type="ChEBI" id="CHEBI:18420"/>
    </ligand>
</feature>
<keyword evidence="2" id="KW-1003">Cell membrane</keyword>
<feature type="transmembrane region" description="Helical" evidence="8">
    <location>
        <begin position="6"/>
        <end position="25"/>
    </location>
</feature>
<feature type="binding site" evidence="7">
    <location>
        <position position="159"/>
    </location>
    <ligand>
        <name>Mg(2+)</name>
        <dbReference type="ChEBI" id="CHEBI:18420"/>
    </ligand>
</feature>
<evidence type="ECO:0000256" key="6">
    <source>
        <dbReference type="ARBA" id="ARBA00023136"/>
    </source>
</evidence>
<dbReference type="Proteomes" id="UP000193804">
    <property type="component" value="Unassembled WGS sequence"/>
</dbReference>
<dbReference type="PANTHER" id="PTHR22926">
    <property type="entry name" value="PHOSPHO-N-ACETYLMURAMOYL-PENTAPEPTIDE-TRANSFERASE"/>
    <property type="match status" value="1"/>
</dbReference>
<dbReference type="GO" id="GO:0044038">
    <property type="term" value="P:cell wall macromolecule biosynthetic process"/>
    <property type="evidence" value="ECO:0007669"/>
    <property type="project" value="TreeGrafter"/>
</dbReference>
<dbReference type="CDD" id="cd06853">
    <property type="entry name" value="GT_WecA_like"/>
    <property type="match status" value="1"/>
</dbReference>
<dbReference type="EMBL" id="FXAW01000001">
    <property type="protein sequence ID" value="SMG11355.1"/>
    <property type="molecule type" value="Genomic_DNA"/>
</dbReference>
<evidence type="ECO:0000256" key="3">
    <source>
        <dbReference type="ARBA" id="ARBA00022679"/>
    </source>
</evidence>
<feature type="transmembrane region" description="Helical" evidence="8">
    <location>
        <begin position="301"/>
        <end position="322"/>
    </location>
</feature>
<dbReference type="RefSeq" id="WP_176223681.1">
    <property type="nucleotide sequence ID" value="NZ_FXAW01000001.1"/>
</dbReference>
<feature type="transmembrane region" description="Helical" evidence="8">
    <location>
        <begin position="167"/>
        <end position="186"/>
    </location>
</feature>
<accession>A0A1X7IB15</accession>
<proteinExistence type="predicted"/>
<dbReference type="GO" id="GO:0046872">
    <property type="term" value="F:metal ion binding"/>
    <property type="evidence" value="ECO:0007669"/>
    <property type="project" value="UniProtKB-KW"/>
</dbReference>
<evidence type="ECO:0000313" key="9">
    <source>
        <dbReference type="EMBL" id="SMG11355.1"/>
    </source>
</evidence>
<evidence type="ECO:0000256" key="4">
    <source>
        <dbReference type="ARBA" id="ARBA00022692"/>
    </source>
</evidence>
<dbReference type="STRING" id="1028.SAMN05661096_00397"/>
<dbReference type="PANTHER" id="PTHR22926:SF3">
    <property type="entry name" value="UNDECAPRENYL-PHOSPHATE ALPHA-N-ACETYLGLUCOSAMINYL 1-PHOSPHATE TRANSFERASE"/>
    <property type="match status" value="1"/>
</dbReference>
<feature type="transmembrane region" description="Helical" evidence="8">
    <location>
        <begin position="109"/>
        <end position="126"/>
    </location>
</feature>
<organism evidence="9 10">
    <name type="scientific">Marivirga sericea</name>
    <dbReference type="NCBI Taxonomy" id="1028"/>
    <lineage>
        <taxon>Bacteria</taxon>
        <taxon>Pseudomonadati</taxon>
        <taxon>Bacteroidota</taxon>
        <taxon>Cytophagia</taxon>
        <taxon>Cytophagales</taxon>
        <taxon>Marivirgaceae</taxon>
        <taxon>Marivirga</taxon>
    </lineage>
</organism>
<reference evidence="10" key="1">
    <citation type="submission" date="2017-04" db="EMBL/GenBank/DDBJ databases">
        <authorList>
            <person name="Varghese N."/>
            <person name="Submissions S."/>
        </authorList>
    </citation>
    <scope>NUCLEOTIDE SEQUENCE [LARGE SCALE GENOMIC DNA]</scope>
    <source>
        <strain evidence="10">DSM 4125</strain>
    </source>
</reference>
<name>A0A1X7IB15_9BACT</name>
<dbReference type="GO" id="GO:0016780">
    <property type="term" value="F:phosphotransferase activity, for other substituted phosphate groups"/>
    <property type="evidence" value="ECO:0007669"/>
    <property type="project" value="InterPro"/>
</dbReference>
<evidence type="ECO:0000256" key="1">
    <source>
        <dbReference type="ARBA" id="ARBA00004651"/>
    </source>
</evidence>